<evidence type="ECO:0000256" key="5">
    <source>
        <dbReference type="ARBA" id="ARBA00022806"/>
    </source>
</evidence>
<keyword evidence="8 9" id="KW-0234">DNA repair</keyword>
<proteinExistence type="inferred from homology"/>
<dbReference type="Pfam" id="PF02559">
    <property type="entry name" value="CarD_TRCF_RID"/>
    <property type="match status" value="1"/>
</dbReference>
<dbReference type="SMART" id="SM00490">
    <property type="entry name" value="HELICc"/>
    <property type="match status" value="1"/>
</dbReference>
<dbReference type="InterPro" id="IPR011545">
    <property type="entry name" value="DEAD/DEAH_box_helicase_dom"/>
</dbReference>
<dbReference type="InterPro" id="IPR037235">
    <property type="entry name" value="TRCF-like_C_D7"/>
</dbReference>
<keyword evidence="6 9" id="KW-0067">ATP-binding</keyword>
<dbReference type="InterPro" id="IPR005118">
    <property type="entry name" value="TRCF_C"/>
</dbReference>
<name>A0A7C6AFR5_UNCW3</name>
<dbReference type="AlphaFoldDB" id="A0A7C6AFR5"/>
<dbReference type="Gene3D" id="3.90.1150.50">
    <property type="entry name" value="Transcription-repair-coupling factor, D7 domain"/>
    <property type="match status" value="1"/>
</dbReference>
<evidence type="ECO:0000256" key="6">
    <source>
        <dbReference type="ARBA" id="ARBA00022840"/>
    </source>
</evidence>
<dbReference type="InterPro" id="IPR004576">
    <property type="entry name" value="Mfd"/>
</dbReference>
<dbReference type="InterPro" id="IPR027417">
    <property type="entry name" value="P-loop_NTPase"/>
</dbReference>
<dbReference type="InterPro" id="IPR003711">
    <property type="entry name" value="CarD-like/TRCF_RID"/>
</dbReference>
<dbReference type="Pfam" id="PF00271">
    <property type="entry name" value="Helicase_C"/>
    <property type="match status" value="1"/>
</dbReference>
<dbReference type="SMART" id="SM00982">
    <property type="entry name" value="TRCF"/>
    <property type="match status" value="1"/>
</dbReference>
<organism evidence="12">
    <name type="scientific">candidate division WOR-3 bacterium</name>
    <dbReference type="NCBI Taxonomy" id="2052148"/>
    <lineage>
        <taxon>Bacteria</taxon>
        <taxon>Bacteria division WOR-3</taxon>
    </lineage>
</organism>
<dbReference type="NCBIfam" id="TIGR00580">
    <property type="entry name" value="mfd"/>
    <property type="match status" value="1"/>
</dbReference>
<evidence type="ECO:0000256" key="2">
    <source>
        <dbReference type="ARBA" id="ARBA00022741"/>
    </source>
</evidence>
<evidence type="ECO:0000256" key="8">
    <source>
        <dbReference type="ARBA" id="ARBA00023204"/>
    </source>
</evidence>
<dbReference type="EMBL" id="DTHJ01000076">
    <property type="protein sequence ID" value="HHS62698.1"/>
    <property type="molecule type" value="Genomic_DNA"/>
</dbReference>
<comment type="caution">
    <text evidence="12">The sequence shown here is derived from an EMBL/GenBank/DDBJ whole genome shotgun (WGS) entry which is preliminary data.</text>
</comment>
<evidence type="ECO:0000256" key="7">
    <source>
        <dbReference type="ARBA" id="ARBA00023125"/>
    </source>
</evidence>
<dbReference type="Pfam" id="PF03461">
    <property type="entry name" value="TRCF"/>
    <property type="match status" value="1"/>
</dbReference>
<dbReference type="EC" id="3.6.4.-" evidence="9"/>
<dbReference type="InterPro" id="IPR036101">
    <property type="entry name" value="CarD-like/TRCF_RID_sf"/>
</dbReference>
<keyword evidence="3 9" id="KW-0227">DNA damage</keyword>
<dbReference type="InterPro" id="IPR047112">
    <property type="entry name" value="RecG/Mfd"/>
</dbReference>
<keyword evidence="2 9" id="KW-0547">Nucleotide-binding</keyword>
<dbReference type="InterPro" id="IPR041471">
    <property type="entry name" value="UvrB_inter"/>
</dbReference>
<comment type="subcellular location">
    <subcellularLocation>
        <location evidence="9">Cytoplasm</location>
    </subcellularLocation>
</comment>
<dbReference type="Pfam" id="PF17757">
    <property type="entry name" value="UvrB_inter"/>
    <property type="match status" value="1"/>
</dbReference>
<reference evidence="12" key="1">
    <citation type="journal article" date="2020" name="mSystems">
        <title>Genome- and Community-Level Interaction Insights into Carbon Utilization and Element Cycling Functions of Hydrothermarchaeota in Hydrothermal Sediment.</title>
        <authorList>
            <person name="Zhou Z."/>
            <person name="Liu Y."/>
            <person name="Xu W."/>
            <person name="Pan J."/>
            <person name="Luo Z.H."/>
            <person name="Li M."/>
        </authorList>
    </citation>
    <scope>NUCLEOTIDE SEQUENCE [LARGE SCALE GENOMIC DNA]</scope>
    <source>
        <strain evidence="12">SpSt-783</strain>
    </source>
</reference>
<dbReference type="CDD" id="cd17991">
    <property type="entry name" value="DEXHc_TRCF"/>
    <property type="match status" value="1"/>
</dbReference>
<dbReference type="GO" id="GO:0005737">
    <property type="term" value="C:cytoplasm"/>
    <property type="evidence" value="ECO:0007669"/>
    <property type="project" value="UniProtKB-SubCell"/>
</dbReference>
<accession>A0A7C6AFR5</accession>
<evidence type="ECO:0000256" key="1">
    <source>
        <dbReference type="ARBA" id="ARBA00022490"/>
    </source>
</evidence>
<dbReference type="HAMAP" id="MF_00969">
    <property type="entry name" value="TRCF"/>
    <property type="match status" value="1"/>
</dbReference>
<keyword evidence="7 9" id="KW-0238">DNA-binding</keyword>
<dbReference type="PROSITE" id="PS51194">
    <property type="entry name" value="HELICASE_CTER"/>
    <property type="match status" value="1"/>
</dbReference>
<dbReference type="PROSITE" id="PS51192">
    <property type="entry name" value="HELICASE_ATP_BIND_1"/>
    <property type="match status" value="1"/>
</dbReference>
<keyword evidence="1 9" id="KW-0963">Cytoplasm</keyword>
<dbReference type="Pfam" id="PF00270">
    <property type="entry name" value="DEAD"/>
    <property type="match status" value="1"/>
</dbReference>
<comment type="function">
    <text evidence="9">Couples transcription and DNA repair by recognizing RNA polymerase (RNAP) stalled at DNA lesions. Mediates ATP-dependent release of RNAP and its truncated transcript from the DNA, and recruitment of nucleotide excision repair machinery to the damaged site.</text>
</comment>
<evidence type="ECO:0000256" key="4">
    <source>
        <dbReference type="ARBA" id="ARBA00022801"/>
    </source>
</evidence>
<keyword evidence="4 9" id="KW-0378">Hydrolase</keyword>
<gene>
    <name evidence="9 12" type="primary">mfd</name>
    <name evidence="12" type="ORF">ENV70_03645</name>
</gene>
<dbReference type="GO" id="GO:0016787">
    <property type="term" value="F:hydrolase activity"/>
    <property type="evidence" value="ECO:0007669"/>
    <property type="project" value="UniProtKB-KW"/>
</dbReference>
<dbReference type="PANTHER" id="PTHR47964:SF1">
    <property type="entry name" value="ATP-DEPENDENT DNA HELICASE HOMOLOG RECG, CHLOROPLASTIC"/>
    <property type="match status" value="1"/>
</dbReference>
<dbReference type="InterPro" id="IPR001650">
    <property type="entry name" value="Helicase_C-like"/>
</dbReference>
<dbReference type="Gene3D" id="3.30.2060.10">
    <property type="entry name" value="Penicillin-binding protein 1b domain"/>
    <property type="match status" value="1"/>
</dbReference>
<dbReference type="SUPFAM" id="SSF141259">
    <property type="entry name" value="CarD-like"/>
    <property type="match status" value="1"/>
</dbReference>
<evidence type="ECO:0000259" key="10">
    <source>
        <dbReference type="PROSITE" id="PS51192"/>
    </source>
</evidence>
<sequence length="938" mass="107620">MQNFEIFPEIETILRILKDKKILTVSGFAGSSLPFFIMELSKNSIPVVYITNKNNIELFGREITEILPGAIIIDETSPFFEPADVVITNPDFLNKKIYLKRKFEFVQGEEVNRNEFIARLSASGLQREEIVEEEGEYAIRGGIIDFFLPDSEPIRIEFDGDTISSIRKFNLLTQRSVETITKFSAKLVLPDFLTSILRSIKNDSLIITEERLELDYQQLVLQSPAEFNFLLEPSPKYFGNLRQLRGDMNQKNYTYKFLIRESTIFSLESVIGEIDAIVLPLREGFIDINKKIIYLTESDIYGYIPRKKTKFKGLFIDDLKGLKCDDYVVHNDFGIGQFKGLEQIDFEGKKVECLRIVYADNDKVYLPVERLNQLERYIGSEGKPPKLSKLGSELWLKTKERVRKATEVLARDLINLYARRRLSPGFAFSKDSIEMQELEAGFPFEETPDQKKAIDDVKKDMESPEPRERLICGDVGFGKTEIAVRAAFKAALDSKQTMFLCPTTILAFQHYNTFTRRLKDFPVRIEMVSRFKTKNELKEILKDISNGKIDIVIGTHRLLGPDVIFKDLGLLIIDEEQRFGVLQKEKIKKLKPGIDVLYLSATPIPRTLYMSLVGIKDISVIHTPPAGRKGIITKIINFDDNELKKILLFELNRGGQIFFVHNRIQTIETVKTRLQKILPELRICLLHGKVQSQVSEKKMIEFVEGKYDLLLSTAIIESGIDMPRVNTIIVNEAEKFGLADLHQLRGRVGRSEIQGYAYFIVSSRITDEVRKRLSALISYATLGSGFRLAIRDMEIRGIGNILGKEQSGFVNAIGYHHYVKILNNVIQELKGKEVSFEPLLNLRIPGYIPEDYIPSAYERTAIYKRLMEVQSEYELKNIQEEFIDRFGKYPETVENLFTIARIRLIALNINASEVNQSKDIIQFFHKGQLIKALPLNVI</sequence>
<comment type="similarity">
    <text evidence="9">In the N-terminal section; belongs to the UvrB family.</text>
</comment>
<evidence type="ECO:0000259" key="11">
    <source>
        <dbReference type="PROSITE" id="PS51194"/>
    </source>
</evidence>
<comment type="similarity">
    <text evidence="9">In the C-terminal section; belongs to the helicase family. RecG subfamily.</text>
</comment>
<evidence type="ECO:0000313" key="12">
    <source>
        <dbReference type="EMBL" id="HHS62698.1"/>
    </source>
</evidence>
<evidence type="ECO:0000256" key="3">
    <source>
        <dbReference type="ARBA" id="ARBA00022763"/>
    </source>
</evidence>
<dbReference type="Gene3D" id="2.40.10.170">
    <property type="match status" value="1"/>
</dbReference>
<protein>
    <recommendedName>
        <fullName evidence="9">Transcription-repair-coupling factor</fullName>
        <shortName evidence="9">TRCF</shortName>
        <ecNumber evidence="9">3.6.4.-</ecNumber>
    </recommendedName>
</protein>
<keyword evidence="5" id="KW-0347">Helicase</keyword>
<dbReference type="SMART" id="SM00487">
    <property type="entry name" value="DEXDc"/>
    <property type="match status" value="1"/>
</dbReference>
<dbReference type="GO" id="GO:0000716">
    <property type="term" value="P:transcription-coupled nucleotide-excision repair, DNA damage recognition"/>
    <property type="evidence" value="ECO:0007669"/>
    <property type="project" value="UniProtKB-UniRule"/>
</dbReference>
<feature type="domain" description="Helicase C-terminal" evidence="11">
    <location>
        <begin position="642"/>
        <end position="794"/>
    </location>
</feature>
<dbReference type="SUPFAM" id="SSF52540">
    <property type="entry name" value="P-loop containing nucleoside triphosphate hydrolases"/>
    <property type="match status" value="3"/>
</dbReference>
<dbReference type="GO" id="GO:0005524">
    <property type="term" value="F:ATP binding"/>
    <property type="evidence" value="ECO:0007669"/>
    <property type="project" value="UniProtKB-UniRule"/>
</dbReference>
<dbReference type="SUPFAM" id="SSF143517">
    <property type="entry name" value="TRCF domain-like"/>
    <property type="match status" value="1"/>
</dbReference>
<dbReference type="GO" id="GO:0003678">
    <property type="term" value="F:DNA helicase activity"/>
    <property type="evidence" value="ECO:0007669"/>
    <property type="project" value="TreeGrafter"/>
</dbReference>
<dbReference type="PANTHER" id="PTHR47964">
    <property type="entry name" value="ATP-DEPENDENT DNA HELICASE HOMOLOG RECG, CHLOROPLASTIC"/>
    <property type="match status" value="1"/>
</dbReference>
<dbReference type="SMART" id="SM01058">
    <property type="entry name" value="CarD_TRCF"/>
    <property type="match status" value="1"/>
</dbReference>
<dbReference type="InterPro" id="IPR014001">
    <property type="entry name" value="Helicase_ATP-bd"/>
</dbReference>
<evidence type="ECO:0000256" key="9">
    <source>
        <dbReference type="HAMAP-Rule" id="MF_00969"/>
    </source>
</evidence>
<dbReference type="Gene3D" id="3.40.50.300">
    <property type="entry name" value="P-loop containing nucleotide triphosphate hydrolases"/>
    <property type="match status" value="2"/>
</dbReference>
<feature type="domain" description="Helicase ATP-binding" evidence="10">
    <location>
        <begin position="460"/>
        <end position="621"/>
    </location>
</feature>
<dbReference type="GO" id="GO:0006355">
    <property type="term" value="P:regulation of DNA-templated transcription"/>
    <property type="evidence" value="ECO:0007669"/>
    <property type="project" value="UniProtKB-UniRule"/>
</dbReference>
<dbReference type="GO" id="GO:0003684">
    <property type="term" value="F:damaged DNA binding"/>
    <property type="evidence" value="ECO:0007669"/>
    <property type="project" value="InterPro"/>
</dbReference>